<accession>A0A139H850</accession>
<evidence type="ECO:0000259" key="2">
    <source>
        <dbReference type="Pfam" id="PF20516"/>
    </source>
</evidence>
<gene>
    <name evidence="3" type="ORF">AC579_1084</name>
</gene>
<feature type="compositionally biased region" description="Low complexity" evidence="1">
    <location>
        <begin position="127"/>
        <end position="155"/>
    </location>
</feature>
<dbReference type="InterPro" id="IPR046797">
    <property type="entry name" value="PDDEXK_12"/>
</dbReference>
<evidence type="ECO:0000313" key="4">
    <source>
        <dbReference type="Proteomes" id="UP000073492"/>
    </source>
</evidence>
<feature type="domain" description="PD-(D/E)XK nuclease-like" evidence="2">
    <location>
        <begin position="225"/>
        <end position="481"/>
    </location>
</feature>
<dbReference type="AlphaFoldDB" id="A0A139H850"/>
<keyword evidence="4" id="KW-1185">Reference proteome</keyword>
<organism evidence="3 4">
    <name type="scientific">Pseudocercospora musae</name>
    <dbReference type="NCBI Taxonomy" id="113226"/>
    <lineage>
        <taxon>Eukaryota</taxon>
        <taxon>Fungi</taxon>
        <taxon>Dikarya</taxon>
        <taxon>Ascomycota</taxon>
        <taxon>Pezizomycotina</taxon>
        <taxon>Dothideomycetes</taxon>
        <taxon>Dothideomycetidae</taxon>
        <taxon>Mycosphaerellales</taxon>
        <taxon>Mycosphaerellaceae</taxon>
        <taxon>Pseudocercospora</taxon>
    </lineage>
</organism>
<evidence type="ECO:0000256" key="1">
    <source>
        <dbReference type="SAM" id="MobiDB-lite"/>
    </source>
</evidence>
<protein>
    <recommendedName>
        <fullName evidence="2">PD-(D/E)XK nuclease-like domain-containing protein</fullName>
    </recommendedName>
</protein>
<feature type="region of interest" description="Disordered" evidence="1">
    <location>
        <begin position="22"/>
        <end position="66"/>
    </location>
</feature>
<comment type="caution">
    <text evidence="3">The sequence shown here is derived from an EMBL/GenBank/DDBJ whole genome shotgun (WGS) entry which is preliminary data.</text>
</comment>
<feature type="region of interest" description="Disordered" evidence="1">
    <location>
        <begin position="125"/>
        <end position="159"/>
    </location>
</feature>
<dbReference type="Proteomes" id="UP000073492">
    <property type="component" value="Unassembled WGS sequence"/>
</dbReference>
<dbReference type="OrthoDB" id="3643849at2759"/>
<dbReference type="EMBL" id="LFZO01000739">
    <property type="protein sequence ID" value="KXS98612.1"/>
    <property type="molecule type" value="Genomic_DNA"/>
</dbReference>
<dbReference type="Pfam" id="PF20516">
    <property type="entry name" value="PDDEXK_12"/>
    <property type="match status" value="1"/>
</dbReference>
<sequence length="495" mass="56664">MWNVPVWIDEVAAHVYEHEHEHECPSQKRKRKRRSLAEIHHNAMPSQSRSISPRKKRKAGSGPENDVAVAVEEAMDVDMAVAYEQYETPTPRAPRQSIINAAGNSNAISSANLFEASERFFHPANLTTQTPTPSSPSARLSRTSSSTRSSPSRARSPIKDATSLELADIPIFQRLRRRTIIPVCVEPLLKELRRIAEDELPWPKEVTRDMEAYAEDLTATIERNVTQDPAPSDWSEWKHVCKRAEIQATEGAPEPSWNEEVHSEVFRRALCSREERIRHFNITTSRPVVEFLPTVGTISSESRLVDYSINYLPSEEERADISRLLRLRSPGLDTVNQTTTERVRHRPCFISIETKRHAETESAKIQLSIWGYAHFRRIQTLFDSRDEGKLNDMLYIHPTIIVHRHDWSLFLLAARRSQPEHLPAGETAGRGGPSRRSAGAIEKIEMIDLNLRLGGTDTLRQIWKLRANLMELAKWGEETYWPIWKQHLQQELVGI</sequence>
<evidence type="ECO:0000313" key="3">
    <source>
        <dbReference type="EMBL" id="KXS98612.1"/>
    </source>
</evidence>
<name>A0A139H850_9PEZI</name>
<reference evidence="3 4" key="1">
    <citation type="submission" date="2015-07" db="EMBL/GenBank/DDBJ databases">
        <title>Comparative genomics of the Sigatoka disease complex on banana suggests a link between parallel evolutionary changes in Pseudocercospora fijiensis and Pseudocercospora eumusae and increased virulence on the banana host.</title>
        <authorList>
            <person name="Chang T.-C."/>
            <person name="Salvucci A."/>
            <person name="Crous P.W."/>
            <person name="Stergiopoulos I."/>
        </authorList>
    </citation>
    <scope>NUCLEOTIDE SEQUENCE [LARGE SCALE GENOMIC DNA]</scope>
    <source>
        <strain evidence="3 4">CBS 116634</strain>
    </source>
</reference>
<proteinExistence type="predicted"/>